<dbReference type="GO" id="GO:0004104">
    <property type="term" value="F:cholinesterase activity"/>
    <property type="evidence" value="ECO:0007669"/>
    <property type="project" value="InterPro"/>
</dbReference>
<dbReference type="InterPro" id="IPR019826">
    <property type="entry name" value="Carboxylesterase_B_AS"/>
</dbReference>
<dbReference type="AlphaFoldDB" id="A0A077RAX5"/>
<dbReference type="EMBL" id="HG529695">
    <property type="protein sequence ID" value="CDI56638.1"/>
    <property type="molecule type" value="Genomic_DNA"/>
</dbReference>
<dbReference type="ESTHER" id="9basi-a0a077rax5">
    <property type="family name" value="Fungal_carboxylesterase_lipase"/>
</dbReference>
<feature type="domain" description="Carboxylesterase type B" evidence="5">
    <location>
        <begin position="42"/>
        <end position="189"/>
    </location>
</feature>
<dbReference type="PROSITE" id="PS01173">
    <property type="entry name" value="LIPASE_GDXG_HIS"/>
    <property type="match status" value="1"/>
</dbReference>
<evidence type="ECO:0000256" key="2">
    <source>
        <dbReference type="ARBA" id="ARBA00010515"/>
    </source>
</evidence>
<protein>
    <recommendedName>
        <fullName evidence="4">Carboxylic ester hydrolase</fullName>
        <ecNumber evidence="4">3.1.1.-</ecNumber>
    </recommendedName>
</protein>
<evidence type="ECO:0000256" key="1">
    <source>
        <dbReference type="ARBA" id="ARBA00005964"/>
    </source>
</evidence>
<proteinExistence type="inferred from homology"/>
<feature type="signal peptide" evidence="4">
    <location>
        <begin position="1"/>
        <end position="23"/>
    </location>
</feature>
<evidence type="ECO:0000256" key="3">
    <source>
        <dbReference type="ARBA" id="ARBA00022801"/>
    </source>
</evidence>
<feature type="chain" id="PRO_5005104846" description="Carboxylic ester hydrolase" evidence="4">
    <location>
        <begin position="24"/>
        <end position="667"/>
    </location>
</feature>
<evidence type="ECO:0000313" key="6">
    <source>
        <dbReference type="EMBL" id="CDI56638.1"/>
    </source>
</evidence>
<dbReference type="Gene3D" id="3.40.50.1820">
    <property type="entry name" value="alpha/beta hydrolase"/>
    <property type="match status" value="1"/>
</dbReference>
<dbReference type="SUPFAM" id="SSF53474">
    <property type="entry name" value="alpha/beta-Hydrolases"/>
    <property type="match status" value="1"/>
</dbReference>
<dbReference type="Pfam" id="PF00135">
    <property type="entry name" value="COesterase"/>
    <property type="match status" value="2"/>
</dbReference>
<dbReference type="PRINTS" id="PR00878">
    <property type="entry name" value="CHOLNESTRASE"/>
</dbReference>
<sequence length="667" mass="71613">MTLISSWFCFLCTLFVCLPSCDAAPFSILSSSSSLSASDPLLVTLPLGEVLGTNSSYNVQRFTLPYAAPPVGVLRFASTQPLSAFPNTTSGGVYDATQLPNACMQDPDSRYGINQDSVSEDCLYLNIFRPAPKQNPDGAKMPVLVWIHGGSFISGSSTAPGLDGSYLASQNGIIVVTIQYRLGMFGWFTPSAFTDEVAVSPTRRSVEEIAFGRYKRVYPTQGSEKPPAEGAAKSVYNRFNRNRASEKRTYNTIGSYSGFQKRADTVQGNQGLADVIYALRFITSHISSFGGDNTSITVAGQSSGAHMIRALLSSPAASPLFSKAILHSDPANYGTQLLNTSQLVSDYALSQTSCSDLACLRNMSAAEVLDASYATANAGNSIDSSVAVSEVFRPFIGSLAGQPLEQNPSAEAKSKSIIFTNVENEAGPVIGNMLDSTATGATSAELTAYPVALPRDQLLQQMFNDGRGQTIASAAQYGMNTSNTSSYPTPQAKSQLFSKATDGLRRNLEEILTQGMFICPNWHNALRTGESSVYVGLFEKGIQYPSNAGNTYCSSDNRVCHEDDIQLVFTDPSKVDDATARTVREVQARWVAFTRTGNPNTKLYGGWSSVGTSVGQVAKVMRLGFYREDGVKQAASLIDTVSLQAGQYAGCGQLWGGQIKYDWQLYG</sequence>
<accession>A0A077RAX5</accession>
<feature type="domain" description="Carboxylesterase type B" evidence="5">
    <location>
        <begin position="259"/>
        <end position="620"/>
    </location>
</feature>
<dbReference type="InterPro" id="IPR050309">
    <property type="entry name" value="Type-B_Carboxylest/Lipase"/>
</dbReference>
<dbReference type="EC" id="3.1.1.-" evidence="4"/>
<organism evidence="6">
    <name type="scientific">Melanopsichium pennsylvanicum 4</name>
    <dbReference type="NCBI Taxonomy" id="1398559"/>
    <lineage>
        <taxon>Eukaryota</taxon>
        <taxon>Fungi</taxon>
        <taxon>Dikarya</taxon>
        <taxon>Basidiomycota</taxon>
        <taxon>Ustilaginomycotina</taxon>
        <taxon>Ustilaginomycetes</taxon>
        <taxon>Ustilaginales</taxon>
        <taxon>Ustilaginaceae</taxon>
        <taxon>Melanopsichium</taxon>
    </lineage>
</organism>
<dbReference type="PROSITE" id="PS00941">
    <property type="entry name" value="CARBOXYLESTERASE_B_2"/>
    <property type="match status" value="1"/>
</dbReference>
<evidence type="ECO:0000256" key="4">
    <source>
        <dbReference type="RuleBase" id="RU361235"/>
    </source>
</evidence>
<dbReference type="InterPro" id="IPR002018">
    <property type="entry name" value="CarbesteraseB"/>
</dbReference>
<dbReference type="InterPro" id="IPR002168">
    <property type="entry name" value="Lipase_GDXG_HIS_AS"/>
</dbReference>
<reference evidence="6" key="1">
    <citation type="journal article" date="2014" name="Genome Biol. Evol.">
        <title>Gene Loss Rather Than Gene Gain Is Associated with a Host Jump from Monocots to Dicots in the Smut Fungus Melanopsichium pennsylvanicum.</title>
        <authorList>
            <person name="Sharma R."/>
            <person name="Mishra B."/>
            <person name="Runge F."/>
            <person name="Thines M."/>
        </authorList>
    </citation>
    <scope>NUCLEOTIDE SEQUENCE</scope>
    <source>
        <strain evidence="6">4</strain>
    </source>
</reference>
<evidence type="ECO:0000259" key="5">
    <source>
        <dbReference type="Pfam" id="PF00135"/>
    </source>
</evidence>
<keyword evidence="4" id="KW-0732">Signal</keyword>
<name>A0A077RAX5_9BASI</name>
<comment type="similarity">
    <text evidence="1 4">Belongs to the type-B carboxylesterase/lipase family.</text>
</comment>
<dbReference type="PROSITE" id="PS00122">
    <property type="entry name" value="CARBOXYLESTERASE_B_1"/>
    <property type="match status" value="1"/>
</dbReference>
<dbReference type="InterPro" id="IPR029058">
    <property type="entry name" value="AB_hydrolase_fold"/>
</dbReference>
<keyword evidence="3 4" id="KW-0378">Hydrolase</keyword>
<dbReference type="InterPro" id="IPR000997">
    <property type="entry name" value="Cholinesterase"/>
</dbReference>
<dbReference type="PANTHER" id="PTHR11559">
    <property type="entry name" value="CARBOXYLESTERASE"/>
    <property type="match status" value="1"/>
</dbReference>
<dbReference type="InterPro" id="IPR019819">
    <property type="entry name" value="Carboxylesterase_B_CS"/>
</dbReference>
<comment type="similarity">
    <text evidence="2">Belongs to the 'GDXG' lipolytic enzyme family.</text>
</comment>